<name>A0AAV0RNX3_9ROSI</name>
<feature type="region of interest" description="Disordered" evidence="1">
    <location>
        <begin position="268"/>
        <end position="308"/>
    </location>
</feature>
<evidence type="ECO:0000313" key="4">
    <source>
        <dbReference type="EMBL" id="CAI0559315.1"/>
    </source>
</evidence>
<organism evidence="4 5">
    <name type="scientific">Linum tenue</name>
    <dbReference type="NCBI Taxonomy" id="586396"/>
    <lineage>
        <taxon>Eukaryota</taxon>
        <taxon>Viridiplantae</taxon>
        <taxon>Streptophyta</taxon>
        <taxon>Embryophyta</taxon>
        <taxon>Tracheophyta</taxon>
        <taxon>Spermatophyta</taxon>
        <taxon>Magnoliopsida</taxon>
        <taxon>eudicotyledons</taxon>
        <taxon>Gunneridae</taxon>
        <taxon>Pentapetalae</taxon>
        <taxon>rosids</taxon>
        <taxon>fabids</taxon>
        <taxon>Malpighiales</taxon>
        <taxon>Linaceae</taxon>
        <taxon>Linum</taxon>
    </lineage>
</organism>
<dbReference type="SUPFAM" id="SSF53098">
    <property type="entry name" value="Ribonuclease H-like"/>
    <property type="match status" value="1"/>
</dbReference>
<evidence type="ECO:0000256" key="1">
    <source>
        <dbReference type="SAM" id="MobiDB-lite"/>
    </source>
</evidence>
<feature type="domain" description="HAT C-terminal dimerisation" evidence="2">
    <location>
        <begin position="140"/>
        <end position="226"/>
    </location>
</feature>
<dbReference type="GO" id="GO:0003677">
    <property type="term" value="F:DNA binding"/>
    <property type="evidence" value="ECO:0007669"/>
    <property type="project" value="InterPro"/>
</dbReference>
<dbReference type="InterPro" id="IPR012337">
    <property type="entry name" value="RNaseH-like_sf"/>
</dbReference>
<feature type="domain" description="hAT-like transposase RNase-H fold" evidence="3">
    <location>
        <begin position="36"/>
        <end position="87"/>
    </location>
</feature>
<dbReference type="InterPro" id="IPR025525">
    <property type="entry name" value="hAT-like_transposase_RNase-H"/>
</dbReference>
<dbReference type="PANTHER" id="PTHR23272">
    <property type="entry name" value="BED FINGER-RELATED"/>
    <property type="match status" value="1"/>
</dbReference>
<dbReference type="Proteomes" id="UP001154282">
    <property type="component" value="Unassembled WGS sequence"/>
</dbReference>
<protein>
    <recommendedName>
        <fullName evidence="6">Transposase</fullName>
    </recommendedName>
</protein>
<dbReference type="EMBL" id="CAMGYJ010000011">
    <property type="protein sequence ID" value="CAI0559315.1"/>
    <property type="molecule type" value="Genomic_DNA"/>
</dbReference>
<feature type="region of interest" description="Disordered" evidence="1">
    <location>
        <begin position="88"/>
        <end position="140"/>
    </location>
</feature>
<keyword evidence="5" id="KW-1185">Reference proteome</keyword>
<dbReference type="Pfam" id="PF14372">
    <property type="entry name" value="hAT-like_RNase-H"/>
    <property type="match status" value="1"/>
</dbReference>
<dbReference type="GO" id="GO:0046983">
    <property type="term" value="F:protein dimerization activity"/>
    <property type="evidence" value="ECO:0007669"/>
    <property type="project" value="InterPro"/>
</dbReference>
<dbReference type="PANTHER" id="PTHR23272:SF161">
    <property type="entry name" value="ZINC FINGER BED DOMAIN-CONTAINING PROTEIN RICESLEEPER 1-LIKE"/>
    <property type="match status" value="1"/>
</dbReference>
<dbReference type="Pfam" id="PF05699">
    <property type="entry name" value="Dimer_Tnp_hAT"/>
    <property type="match status" value="1"/>
</dbReference>
<evidence type="ECO:0000259" key="2">
    <source>
        <dbReference type="Pfam" id="PF05699"/>
    </source>
</evidence>
<accession>A0AAV0RNX3</accession>
<gene>
    <name evidence="4" type="ORF">LITE_LOCUS49154</name>
</gene>
<comment type="caution">
    <text evidence="4">The sequence shown here is derived from an EMBL/GenBank/DDBJ whole genome shotgun (WGS) entry which is preliminary data.</text>
</comment>
<evidence type="ECO:0008006" key="6">
    <source>
        <dbReference type="Google" id="ProtNLM"/>
    </source>
</evidence>
<evidence type="ECO:0000259" key="3">
    <source>
        <dbReference type="Pfam" id="PF14372"/>
    </source>
</evidence>
<dbReference type="InterPro" id="IPR008906">
    <property type="entry name" value="HATC_C_dom"/>
</dbReference>
<feature type="compositionally biased region" description="Acidic residues" evidence="1">
    <location>
        <begin position="116"/>
        <end position="127"/>
    </location>
</feature>
<evidence type="ECO:0000313" key="5">
    <source>
        <dbReference type="Proteomes" id="UP001154282"/>
    </source>
</evidence>
<reference evidence="4" key="1">
    <citation type="submission" date="2022-08" db="EMBL/GenBank/DDBJ databases">
        <authorList>
            <person name="Gutierrez-Valencia J."/>
        </authorList>
    </citation>
    <scope>NUCLEOTIDE SEQUENCE</scope>
</reference>
<proteinExistence type="predicted"/>
<sequence length="308" mass="35296">MITLDEMPFRSVEKEGFKRFMARACRMFKRLLQDQVLNRLVYMVVVFDPRHKMNYPDHIFKKMCGEDREKVLVKELNDELENLFEYYQSKMPPPAPSPTKRRVQVATSSSPRSDSDSESYDDYDPDDDYGKPQAGHTKSELEKYLDHPREYDDDDAKEEFDVLKWWKTNAMMYPILSEMAKDLFAIPMSTVPSESVFSTSGRVLDELRSSLHPKIVEALICSQDWLRSSSSEFVEHLDGEDDDYEDQEDFVNVYNAIMVDEVEMCEHVSGHEGTSTSNVGGSDMFGSRSGTNQGGGSNASFVSLDLDE</sequence>
<dbReference type="AlphaFoldDB" id="A0AAV0RNX3"/>